<dbReference type="OMA" id="RISRHEC"/>
<reference evidence="2" key="1">
    <citation type="submission" date="2018-11" db="EMBL/GenBank/DDBJ databases">
        <authorList>
            <person name="Grassa J C."/>
        </authorList>
    </citation>
    <scope>NUCLEOTIDE SEQUENCE [LARGE SCALE GENOMIC DNA]</scope>
</reference>
<dbReference type="AlphaFoldDB" id="A0A803PL18"/>
<dbReference type="PANTHER" id="PTHR33116">
    <property type="entry name" value="REVERSE TRANSCRIPTASE ZINC-BINDING DOMAIN-CONTAINING PROTEIN-RELATED-RELATED"/>
    <property type="match status" value="1"/>
</dbReference>
<protein>
    <recommendedName>
        <fullName evidence="1">Reverse transcriptase domain-containing protein</fullName>
    </recommendedName>
</protein>
<dbReference type="Proteomes" id="UP000596661">
    <property type="component" value="Chromosome 5"/>
</dbReference>
<organism evidence="2 3">
    <name type="scientific">Cannabis sativa</name>
    <name type="common">Hemp</name>
    <name type="synonym">Marijuana</name>
    <dbReference type="NCBI Taxonomy" id="3483"/>
    <lineage>
        <taxon>Eukaryota</taxon>
        <taxon>Viridiplantae</taxon>
        <taxon>Streptophyta</taxon>
        <taxon>Embryophyta</taxon>
        <taxon>Tracheophyta</taxon>
        <taxon>Spermatophyta</taxon>
        <taxon>Magnoliopsida</taxon>
        <taxon>eudicotyledons</taxon>
        <taxon>Gunneridae</taxon>
        <taxon>Pentapetalae</taxon>
        <taxon>rosids</taxon>
        <taxon>fabids</taxon>
        <taxon>Rosales</taxon>
        <taxon>Cannabaceae</taxon>
        <taxon>Cannabis</taxon>
    </lineage>
</organism>
<proteinExistence type="predicted"/>
<accession>A0A803PL18</accession>
<dbReference type="EnsemblPlants" id="evm.model.05.1364">
    <property type="protein sequence ID" value="cds.evm.model.05.1364"/>
    <property type="gene ID" value="evm.TU.05.1364"/>
</dbReference>
<evidence type="ECO:0000313" key="2">
    <source>
        <dbReference type="EnsemblPlants" id="cds.evm.model.05.1364"/>
    </source>
</evidence>
<dbReference type="Pfam" id="PF00078">
    <property type="entry name" value="RVT_1"/>
    <property type="match status" value="1"/>
</dbReference>
<name>A0A803PL18_CANSA</name>
<dbReference type="EMBL" id="UZAU01000531">
    <property type="status" value="NOT_ANNOTATED_CDS"/>
    <property type="molecule type" value="Genomic_DNA"/>
</dbReference>
<dbReference type="PANTHER" id="PTHR33116:SF84">
    <property type="entry name" value="RNA-DIRECTED DNA POLYMERASE"/>
    <property type="match status" value="1"/>
</dbReference>
<dbReference type="InterPro" id="IPR000477">
    <property type="entry name" value="RT_dom"/>
</dbReference>
<keyword evidence="3" id="KW-1185">Reference proteome</keyword>
<evidence type="ECO:0000259" key="1">
    <source>
        <dbReference type="PROSITE" id="PS50878"/>
    </source>
</evidence>
<dbReference type="PROSITE" id="PS50878">
    <property type="entry name" value="RT_POL"/>
    <property type="match status" value="1"/>
</dbReference>
<sequence length="455" mass="52861">MIKLDLQKVYDTIEWDFIEEVLKGLLFPDKFISLVMNCVKTPRLSLFFSMAPYTVSLNLREDYDKPLSPLLFVIGMEYMSRVMKEIGCKQDFSFHERCSSLKLNHLSFADDVLLFCNGDYKSIILMLQGLQLFTNTSSLTPNKSKSAIYCSNMADIEVKRVIDASGFSQQKLPFKRISRHECNILAEKMTTRIRTWSTRNLSFAGRVVLINSVLFAIHSYWCQILKLPKKVIQELEAICRAFLWKGQHIMQGAGNIAWSKVFQPKSEGGAGFTKTAEWNVAALFKYVWAIANKEDNLWVRWIHNVYLKEEEWWSYKAPNQGSWYWKQIVAAKDQLKGLIDTQQFTSNRYTISLGYSLLCPPQTKVTWSNEVWGRFNIPKHSFITWLSVQNRLKTKDRLHKLHIAADATCSLCSRHEESVRHLFFNCQLAQECVNQVKRWLSWVFSPMTLTSFLDG</sequence>
<evidence type="ECO:0000313" key="3">
    <source>
        <dbReference type="Proteomes" id="UP000596661"/>
    </source>
</evidence>
<dbReference type="Gramene" id="evm.model.05.1364">
    <property type="protein sequence ID" value="cds.evm.model.05.1364"/>
    <property type="gene ID" value="evm.TU.05.1364"/>
</dbReference>
<dbReference type="InterPro" id="IPR026960">
    <property type="entry name" value="RVT-Znf"/>
</dbReference>
<feature type="domain" description="Reverse transcriptase" evidence="1">
    <location>
        <begin position="1"/>
        <end position="169"/>
    </location>
</feature>
<dbReference type="Pfam" id="PF13966">
    <property type="entry name" value="zf-RVT"/>
    <property type="match status" value="1"/>
</dbReference>
<reference evidence="2" key="2">
    <citation type="submission" date="2021-03" db="UniProtKB">
        <authorList>
            <consortium name="EnsemblPlants"/>
        </authorList>
    </citation>
    <scope>IDENTIFICATION</scope>
</reference>